<name>A0A484TW68_9ZZZZ</name>
<accession>A0A484TW68</accession>
<protein>
    <submittedName>
        <fullName evidence="1">Uncharacterized protein</fullName>
    </submittedName>
</protein>
<gene>
    <name evidence="1" type="ORF">ISE2_2770</name>
</gene>
<dbReference type="EMBL" id="CAADIN010000006">
    <property type="protein sequence ID" value="VFR79084.1"/>
    <property type="molecule type" value="Genomic_DNA"/>
</dbReference>
<sequence length="75" mass="8056">MPLSLSLPSLSLPQPFASALLRRRTVPRRVIASVSMAASAERMLDVSARYFAEPAESLVQGGAFARQRARAGKAD</sequence>
<evidence type="ECO:0000313" key="1">
    <source>
        <dbReference type="EMBL" id="VFR79084.1"/>
    </source>
</evidence>
<reference evidence="1" key="1">
    <citation type="submission" date="2019-03" db="EMBL/GenBank/DDBJ databases">
        <authorList>
            <person name="Danneels B."/>
        </authorList>
    </citation>
    <scope>NUCLEOTIDE SEQUENCE</scope>
</reference>
<proteinExistence type="predicted"/>
<organism evidence="1">
    <name type="scientific">plant metagenome</name>
    <dbReference type="NCBI Taxonomy" id="1297885"/>
    <lineage>
        <taxon>unclassified sequences</taxon>
        <taxon>metagenomes</taxon>
        <taxon>organismal metagenomes</taxon>
    </lineage>
</organism>
<dbReference type="AlphaFoldDB" id="A0A484TW68"/>